<dbReference type="InterPro" id="IPR026848">
    <property type="entry name" value="Fancl"/>
</dbReference>
<feature type="domain" description="FANCL UBC-like" evidence="3">
    <location>
        <begin position="128"/>
        <end position="207"/>
    </location>
</feature>
<dbReference type="GO" id="GO:0006513">
    <property type="term" value="P:protein monoubiquitination"/>
    <property type="evidence" value="ECO:0007669"/>
    <property type="project" value="TreeGrafter"/>
</dbReference>
<dbReference type="Pfam" id="PF18891">
    <property type="entry name" value="FANCL_d3"/>
    <property type="match status" value="1"/>
</dbReference>
<dbReference type="InterPro" id="IPR043003">
    <property type="entry name" value="FANCL_d3_sf"/>
</dbReference>
<dbReference type="EMBL" id="JANBPY010000018">
    <property type="protein sequence ID" value="KAJ1969857.1"/>
    <property type="molecule type" value="Genomic_DNA"/>
</dbReference>
<dbReference type="GO" id="GO:0036297">
    <property type="term" value="P:interstrand cross-link repair"/>
    <property type="evidence" value="ECO:0007669"/>
    <property type="project" value="InterPro"/>
</dbReference>
<dbReference type="SUPFAM" id="SSF57850">
    <property type="entry name" value="RING/U-box"/>
    <property type="match status" value="1"/>
</dbReference>
<dbReference type="CDD" id="cd23831">
    <property type="entry name" value="DRWD-N_FANCL"/>
    <property type="match status" value="1"/>
</dbReference>
<keyword evidence="6" id="KW-1185">Reference proteome</keyword>
<dbReference type="Gene3D" id="3.10.110.20">
    <property type="entry name" value="RWD domain-like"/>
    <property type="match status" value="1"/>
</dbReference>
<dbReference type="GO" id="GO:0061630">
    <property type="term" value="F:ubiquitin protein ligase activity"/>
    <property type="evidence" value="ECO:0007669"/>
    <property type="project" value="TreeGrafter"/>
</dbReference>
<evidence type="ECO:0000259" key="3">
    <source>
        <dbReference type="Pfam" id="PF18890"/>
    </source>
</evidence>
<accession>A0A9W8AUX7</accession>
<evidence type="ECO:0000313" key="5">
    <source>
        <dbReference type="EMBL" id="KAJ1969857.1"/>
    </source>
</evidence>
<dbReference type="GO" id="GO:0043240">
    <property type="term" value="C:Fanconi anaemia nuclear complex"/>
    <property type="evidence" value="ECO:0007669"/>
    <property type="project" value="InterPro"/>
</dbReference>
<feature type="domain" description="FANCL C-terminal" evidence="2">
    <location>
        <begin position="323"/>
        <end position="390"/>
    </location>
</feature>
<dbReference type="Gene3D" id="3.10.110.10">
    <property type="entry name" value="Ubiquitin Conjugating Enzyme"/>
    <property type="match status" value="1"/>
</dbReference>
<feature type="domain" description="Fanconi anemia complex subunit FancL WD-repeat containing" evidence="1">
    <location>
        <begin position="11"/>
        <end position="90"/>
    </location>
</feature>
<dbReference type="InterPro" id="IPR026850">
    <property type="entry name" value="FANCL_C"/>
</dbReference>
<organism evidence="5 6">
    <name type="scientific">Dispira parvispora</name>
    <dbReference type="NCBI Taxonomy" id="1520584"/>
    <lineage>
        <taxon>Eukaryota</taxon>
        <taxon>Fungi</taxon>
        <taxon>Fungi incertae sedis</taxon>
        <taxon>Zoopagomycota</taxon>
        <taxon>Kickxellomycotina</taxon>
        <taxon>Dimargaritomycetes</taxon>
        <taxon>Dimargaritales</taxon>
        <taxon>Dimargaritaceae</taxon>
        <taxon>Dispira</taxon>
    </lineage>
</organism>
<dbReference type="InterPro" id="IPR016135">
    <property type="entry name" value="UBQ-conjugating_enzyme/RWD"/>
</dbReference>
<dbReference type="SMART" id="SM01197">
    <property type="entry name" value="FANCL_C"/>
    <property type="match status" value="1"/>
</dbReference>
<evidence type="ECO:0000313" key="6">
    <source>
        <dbReference type="Proteomes" id="UP001150925"/>
    </source>
</evidence>
<evidence type="ECO:0000259" key="2">
    <source>
        <dbReference type="Pfam" id="PF11793"/>
    </source>
</evidence>
<dbReference type="AlphaFoldDB" id="A0A9W8AUX7"/>
<evidence type="ECO:0000259" key="4">
    <source>
        <dbReference type="Pfam" id="PF18891"/>
    </source>
</evidence>
<dbReference type="OrthoDB" id="10263265at2759"/>
<name>A0A9W8AUX7_9FUNG</name>
<comment type="caution">
    <text evidence="5">The sequence shown here is derived from an EMBL/GenBank/DDBJ whole genome shotgun (WGS) entry which is preliminary data.</text>
</comment>
<dbReference type="CDD" id="cd16490">
    <property type="entry name" value="RING-CH-C4HC3_FANCL"/>
    <property type="match status" value="1"/>
</dbReference>
<dbReference type="PANTHER" id="PTHR13206:SF0">
    <property type="entry name" value="E3 UBIQUITIN-PROTEIN LIGASE FANCL"/>
    <property type="match status" value="1"/>
</dbReference>
<gene>
    <name evidence="5" type="ORF">IWQ62_000355</name>
</gene>
<sequence>MTSSLLGTGPFPMLFPTNELATEYKGFITFRGESYPVMFTLPEGNLQRITIHTTGILSQVIRQTRSAIEQRLRQCRNLSNFLCELRDILESVAPVGKSGESSGQDGTLSRITCEGKLSLPSARFLRCLVENLDQAGWDRLQEISADLRQVQLQITDAGQRVHFIGVRLPVEFPDQPPQCLADFPEPLDVTLVDVESPQEWFRKVIQQAQSLVQRYQRAWTVLDEIDRKLWVLEPRDKPYRTLTRRIALEKLCSVEFTLVSHDPASPPLVRLYGSDRYTESIRERLRLGPCQWDVTDRSFCDNFQAYLGVPLPSPVQGNTNEQTIECGICYSFQVDDQVPDQMCSNDKCSQPFHGSCLVEWLRTDPSSRQSFNIIFGTCPYCSEEISINVSLWRS</sequence>
<evidence type="ECO:0008006" key="7">
    <source>
        <dbReference type="Google" id="ProtNLM"/>
    </source>
</evidence>
<dbReference type="InterPro" id="IPR043898">
    <property type="entry name" value="FANCL_d2"/>
</dbReference>
<dbReference type="Gene3D" id="3.30.40.10">
    <property type="entry name" value="Zinc/RING finger domain, C3HC4 (zinc finger)"/>
    <property type="match status" value="1"/>
</dbReference>
<evidence type="ECO:0000259" key="1">
    <source>
        <dbReference type="Pfam" id="PF09765"/>
    </source>
</evidence>
<dbReference type="InterPro" id="IPR013083">
    <property type="entry name" value="Znf_RING/FYVE/PHD"/>
</dbReference>
<dbReference type="Proteomes" id="UP001150925">
    <property type="component" value="Unassembled WGS sequence"/>
</dbReference>
<reference evidence="5" key="1">
    <citation type="submission" date="2022-07" db="EMBL/GenBank/DDBJ databases">
        <title>Phylogenomic reconstructions and comparative analyses of Kickxellomycotina fungi.</title>
        <authorList>
            <person name="Reynolds N.K."/>
            <person name="Stajich J.E."/>
            <person name="Barry K."/>
            <person name="Grigoriev I.V."/>
            <person name="Crous P."/>
            <person name="Smith M.E."/>
        </authorList>
    </citation>
    <scope>NUCLEOTIDE SEQUENCE</scope>
    <source>
        <strain evidence="5">RSA 1196</strain>
    </source>
</reference>
<dbReference type="CDD" id="cd23786">
    <property type="entry name" value="ELF_FANCL"/>
    <property type="match status" value="1"/>
</dbReference>
<dbReference type="Pfam" id="PF09765">
    <property type="entry name" value="FANCL_d1"/>
    <property type="match status" value="1"/>
</dbReference>
<dbReference type="InterPro" id="IPR019162">
    <property type="entry name" value="FancL_WD-rpt_cont_dom"/>
</dbReference>
<protein>
    <recommendedName>
        <fullName evidence="7">E3 ubiquitin-protein ligase FANCL</fullName>
    </recommendedName>
</protein>
<proteinExistence type="predicted"/>
<dbReference type="CDD" id="cd23832">
    <property type="entry name" value="DRWD-C_FANCL"/>
    <property type="match status" value="1"/>
</dbReference>
<dbReference type="InterPro" id="IPR044037">
    <property type="entry name" value="FANCL_d3"/>
</dbReference>
<dbReference type="PANTHER" id="PTHR13206">
    <property type="entry name" value="UBIQUITIN LIGASE PROTEIN PHF9 FANCONI ANEMIA GROUP L PROTEIN"/>
    <property type="match status" value="1"/>
</dbReference>
<dbReference type="Pfam" id="PF11793">
    <property type="entry name" value="FANCL_C"/>
    <property type="match status" value="1"/>
</dbReference>
<feature type="domain" description="FANCL UBC-like" evidence="4">
    <location>
        <begin position="219"/>
        <end position="314"/>
    </location>
</feature>
<dbReference type="Pfam" id="PF18890">
    <property type="entry name" value="FANCL_d2"/>
    <property type="match status" value="1"/>
</dbReference>